<dbReference type="SUPFAM" id="SSF88946">
    <property type="entry name" value="Sigma2 domain of RNA polymerase sigma factors"/>
    <property type="match status" value="1"/>
</dbReference>
<dbReference type="AlphaFoldDB" id="A0A212AS81"/>
<dbReference type="RefSeq" id="WP_088233547.1">
    <property type="nucleotide sequence ID" value="NZ_CALUEG010000013.1"/>
</dbReference>
<protein>
    <recommendedName>
        <fullName evidence="1">PucR C-terminal helix-turn-helix domain-containing protein</fullName>
    </recommendedName>
</protein>
<dbReference type="EMBL" id="NIPX01000008">
    <property type="protein sequence ID" value="OWJ84333.1"/>
    <property type="molecule type" value="Genomic_DNA"/>
</dbReference>
<dbReference type="Proteomes" id="UP000196640">
    <property type="component" value="Unassembled WGS sequence"/>
</dbReference>
<evidence type="ECO:0000313" key="3">
    <source>
        <dbReference type="Proteomes" id="UP000196640"/>
    </source>
</evidence>
<evidence type="ECO:0000313" key="2">
    <source>
        <dbReference type="EMBL" id="OWJ84333.1"/>
    </source>
</evidence>
<gene>
    <name evidence="2" type="ORF">CDV52_08115</name>
</gene>
<dbReference type="GO" id="GO:0003700">
    <property type="term" value="F:DNA-binding transcription factor activity"/>
    <property type="evidence" value="ECO:0007669"/>
    <property type="project" value="InterPro"/>
</dbReference>
<name>A0A212AS81_9RHOB</name>
<dbReference type="InterPro" id="IPR036388">
    <property type="entry name" value="WH-like_DNA-bd_sf"/>
</dbReference>
<dbReference type="InterPro" id="IPR025736">
    <property type="entry name" value="PucR_C-HTH_dom"/>
</dbReference>
<evidence type="ECO:0000259" key="1">
    <source>
        <dbReference type="Pfam" id="PF13556"/>
    </source>
</evidence>
<proteinExistence type="predicted"/>
<comment type="caution">
    <text evidence="2">The sequence shown here is derived from an EMBL/GenBank/DDBJ whole genome shotgun (WGS) entry which is preliminary data.</text>
</comment>
<dbReference type="Gene3D" id="1.10.10.10">
    <property type="entry name" value="Winged helix-like DNA-binding domain superfamily/Winged helix DNA-binding domain"/>
    <property type="match status" value="1"/>
</dbReference>
<feature type="domain" description="PucR C-terminal helix-turn-helix" evidence="1">
    <location>
        <begin position="155"/>
        <end position="181"/>
    </location>
</feature>
<dbReference type="InterPro" id="IPR013325">
    <property type="entry name" value="RNA_pol_sigma_r2"/>
</dbReference>
<dbReference type="GO" id="GO:0006352">
    <property type="term" value="P:DNA-templated transcription initiation"/>
    <property type="evidence" value="ECO:0007669"/>
    <property type="project" value="InterPro"/>
</dbReference>
<reference evidence="2 3" key="1">
    <citation type="submission" date="2016-11" db="EMBL/GenBank/DDBJ databases">
        <title>Comparison of Traditional DNA-DNA Hybridization with In Silico Genomic Analysis.</title>
        <authorList>
            <person name="Nicholson A.C."/>
            <person name="Sammons S."/>
            <person name="Humrighouse B.W."/>
            <person name="Graziano J."/>
            <person name="Lasker B."/>
            <person name="Whitney A.M."/>
            <person name="Mcquiston J.R."/>
        </authorList>
    </citation>
    <scope>NUCLEOTIDE SEQUENCE [LARGE SCALE GENOMIC DNA]</scope>
    <source>
        <strain evidence="2 3">H2381</strain>
    </source>
</reference>
<sequence length="203" mass="22256">MERFHPICDARSRVSRNITIRAERLARSGSVPGMDAEDIKQDLRLHLYRRDGKFDPARGQYDTFADRVLANRIATLAAPTERLRAERAWIDFDSPAEGRGDDEMLPLAETLPDSAMPNAAVTRAGDEAFGLVRDVQRLLAGLTPTCRALALALIDMSPTEAAEALGIHRSTVYARLATIRKAAEALDLAAYLGTAPTVSEARR</sequence>
<organism evidence="2 3">
    <name type="scientific">Haematobacter missouriensis</name>
    <dbReference type="NCBI Taxonomy" id="366616"/>
    <lineage>
        <taxon>Bacteria</taxon>
        <taxon>Pseudomonadati</taxon>
        <taxon>Pseudomonadota</taxon>
        <taxon>Alphaproteobacteria</taxon>
        <taxon>Rhodobacterales</taxon>
        <taxon>Paracoccaceae</taxon>
        <taxon>Haematobacter</taxon>
    </lineage>
</organism>
<dbReference type="OrthoDB" id="7777078at2"/>
<accession>A0A212AS81</accession>
<dbReference type="Pfam" id="PF13556">
    <property type="entry name" value="HTH_30"/>
    <property type="match status" value="1"/>
</dbReference>